<feature type="transmembrane region" description="Helical" evidence="1">
    <location>
        <begin position="7"/>
        <end position="25"/>
    </location>
</feature>
<evidence type="ECO:0000256" key="1">
    <source>
        <dbReference type="SAM" id="Phobius"/>
    </source>
</evidence>
<dbReference type="RefSeq" id="WP_060667687.1">
    <property type="nucleotide sequence ID" value="NZ_LGTK01000004.1"/>
</dbReference>
<comment type="caution">
    <text evidence="2">The sequence shown here is derived from an EMBL/GenBank/DDBJ whole genome shotgun (WGS) entry which is preliminary data.</text>
</comment>
<sequence length="79" mass="8921">MKNKSILIIMFISIIVFFSITFIFTGEKGTNYDQNIVNWVYDISTTTIVKIMNVISLIGASEVILFITLVIAALFVLKK</sequence>
<evidence type="ECO:0000313" key="3">
    <source>
        <dbReference type="Proteomes" id="UP000037854"/>
    </source>
</evidence>
<keyword evidence="3" id="KW-1185">Reference proteome</keyword>
<dbReference type="Proteomes" id="UP000037854">
    <property type="component" value="Unassembled WGS sequence"/>
</dbReference>
<protein>
    <recommendedName>
        <fullName evidence="4">Phosphatase</fullName>
    </recommendedName>
</protein>
<evidence type="ECO:0000313" key="2">
    <source>
        <dbReference type="EMBL" id="KPH78229.1"/>
    </source>
</evidence>
<name>A0ABR5MNC8_9BACI</name>
<organism evidence="2 3">
    <name type="scientific">Oceanobacillus caeni</name>
    <dbReference type="NCBI Taxonomy" id="405946"/>
    <lineage>
        <taxon>Bacteria</taxon>
        <taxon>Bacillati</taxon>
        <taxon>Bacillota</taxon>
        <taxon>Bacilli</taxon>
        <taxon>Bacillales</taxon>
        <taxon>Bacillaceae</taxon>
        <taxon>Oceanobacillus</taxon>
    </lineage>
</organism>
<proteinExistence type="predicted"/>
<keyword evidence="1" id="KW-1133">Transmembrane helix</keyword>
<evidence type="ECO:0008006" key="4">
    <source>
        <dbReference type="Google" id="ProtNLM"/>
    </source>
</evidence>
<gene>
    <name evidence="2" type="ORF">AFL42_02220</name>
</gene>
<reference evidence="2 3" key="1">
    <citation type="submission" date="2015-07" db="EMBL/GenBank/DDBJ databases">
        <title>High-quality draft genome sequence of Oceanobacillus caeni HM6, a bacillus isolated from a human feces.</title>
        <authorList>
            <person name="Kumar J."/>
            <person name="Verma M.K."/>
            <person name="Pandey R."/>
            <person name="Bhambi M."/>
            <person name="Chauhan N."/>
        </authorList>
    </citation>
    <scope>NUCLEOTIDE SEQUENCE [LARGE SCALE GENOMIC DNA]</scope>
    <source>
        <strain evidence="2 3">HM6</strain>
    </source>
</reference>
<feature type="transmembrane region" description="Helical" evidence="1">
    <location>
        <begin position="54"/>
        <end position="77"/>
    </location>
</feature>
<keyword evidence="1" id="KW-0472">Membrane</keyword>
<keyword evidence="1" id="KW-0812">Transmembrane</keyword>
<dbReference type="EMBL" id="LGTK01000004">
    <property type="protein sequence ID" value="KPH78229.1"/>
    <property type="molecule type" value="Genomic_DNA"/>
</dbReference>
<accession>A0ABR5MNC8</accession>